<evidence type="ECO:0000313" key="1">
    <source>
        <dbReference type="EMBL" id="KAK2712740.1"/>
    </source>
</evidence>
<proteinExistence type="predicted"/>
<keyword evidence="2" id="KW-1185">Reference proteome</keyword>
<dbReference type="InterPro" id="IPR051055">
    <property type="entry name" value="PIF1_helicase"/>
</dbReference>
<dbReference type="PANTHER" id="PTHR47642:SF8">
    <property type="entry name" value="ATP-DEPENDENT DNA HELICASE"/>
    <property type="match status" value="1"/>
</dbReference>
<reference evidence="1" key="1">
    <citation type="submission" date="2023-07" db="EMBL/GenBank/DDBJ databases">
        <title>Chromosome-level genome assembly of Artemia franciscana.</title>
        <authorList>
            <person name="Jo E."/>
        </authorList>
    </citation>
    <scope>NUCLEOTIDE SEQUENCE</scope>
    <source>
        <tissue evidence="1">Whole body</tissue>
    </source>
</reference>
<comment type="caution">
    <text evidence="1">The sequence shown here is derived from an EMBL/GenBank/DDBJ whole genome shotgun (WGS) entry which is preliminary data.</text>
</comment>
<dbReference type="PANTHER" id="PTHR47642">
    <property type="entry name" value="ATP-DEPENDENT DNA HELICASE"/>
    <property type="match status" value="1"/>
</dbReference>
<name>A0AA88L931_ARTSF</name>
<organism evidence="1 2">
    <name type="scientific">Artemia franciscana</name>
    <name type="common">Brine shrimp</name>
    <name type="synonym">Artemia sanfranciscana</name>
    <dbReference type="NCBI Taxonomy" id="6661"/>
    <lineage>
        <taxon>Eukaryota</taxon>
        <taxon>Metazoa</taxon>
        <taxon>Ecdysozoa</taxon>
        <taxon>Arthropoda</taxon>
        <taxon>Crustacea</taxon>
        <taxon>Branchiopoda</taxon>
        <taxon>Anostraca</taxon>
        <taxon>Artemiidae</taxon>
        <taxon>Artemia</taxon>
    </lineage>
</organism>
<dbReference type="AlphaFoldDB" id="A0AA88L931"/>
<accession>A0AA88L931</accession>
<protein>
    <submittedName>
        <fullName evidence="1">Uncharacterized protein</fullName>
    </submittedName>
</protein>
<gene>
    <name evidence="1" type="ORF">QYM36_011437</name>
</gene>
<evidence type="ECO:0000313" key="2">
    <source>
        <dbReference type="Proteomes" id="UP001187531"/>
    </source>
</evidence>
<sequence length="223" mass="25759">MFELDEIMRQKEDTKFAEALNRLRTGDHTVEDIQLFQTSKVVKAPLTVQHLFMSNTSADKFNAVVHQNLTTEKKHYTAKDSVKGDVVQSVKQYLLEKAKHLPISERHGLPFDLRLAIKERVELTVNIEVIDHLAKGSGGTVQALSDNIIWILFNDKNAGKITRNNFKSRFPNEVLRDWTPMFCTARMFRITKKKELKLKDSKSLSSAFFHHLPKPYTKHRETP</sequence>
<dbReference type="EMBL" id="JAVRJZ010000015">
    <property type="protein sequence ID" value="KAK2712740.1"/>
    <property type="molecule type" value="Genomic_DNA"/>
</dbReference>
<dbReference type="Proteomes" id="UP001187531">
    <property type="component" value="Unassembled WGS sequence"/>
</dbReference>